<keyword evidence="3" id="KW-1185">Reference proteome</keyword>
<comment type="caution">
    <text evidence="2">The sequence shown here is derived from an EMBL/GenBank/DDBJ whole genome shotgun (WGS) entry which is preliminary data.</text>
</comment>
<accession>A0A2V3PIQ0</accession>
<keyword evidence="1" id="KW-0732">Signal</keyword>
<organism evidence="2 3">
    <name type="scientific">Dysgonomonas alginatilytica</name>
    <dbReference type="NCBI Taxonomy" id="1605892"/>
    <lineage>
        <taxon>Bacteria</taxon>
        <taxon>Pseudomonadati</taxon>
        <taxon>Bacteroidota</taxon>
        <taxon>Bacteroidia</taxon>
        <taxon>Bacteroidales</taxon>
        <taxon>Dysgonomonadaceae</taxon>
        <taxon>Dysgonomonas</taxon>
    </lineage>
</organism>
<evidence type="ECO:0000313" key="3">
    <source>
        <dbReference type="Proteomes" id="UP000247973"/>
    </source>
</evidence>
<proteinExistence type="predicted"/>
<feature type="signal peptide" evidence="1">
    <location>
        <begin position="1"/>
        <end position="26"/>
    </location>
</feature>
<feature type="chain" id="PRO_5016172037" evidence="1">
    <location>
        <begin position="27"/>
        <end position="415"/>
    </location>
</feature>
<protein>
    <submittedName>
        <fullName evidence="2">Uncharacterized protein DUF3575</fullName>
    </submittedName>
</protein>
<dbReference type="Proteomes" id="UP000247973">
    <property type="component" value="Unassembled WGS sequence"/>
</dbReference>
<evidence type="ECO:0000313" key="2">
    <source>
        <dbReference type="EMBL" id="PXV59443.1"/>
    </source>
</evidence>
<reference evidence="2 3" key="1">
    <citation type="submission" date="2018-03" db="EMBL/GenBank/DDBJ databases">
        <title>Genomic Encyclopedia of Archaeal and Bacterial Type Strains, Phase II (KMG-II): from individual species to whole genera.</title>
        <authorList>
            <person name="Goeker M."/>
        </authorList>
    </citation>
    <scope>NUCLEOTIDE SEQUENCE [LARGE SCALE GENOMIC DNA]</scope>
    <source>
        <strain evidence="2 3">DSM 100214</strain>
    </source>
</reference>
<dbReference type="RefSeq" id="WP_110312292.1">
    <property type="nucleotide sequence ID" value="NZ_QICL01000035.1"/>
</dbReference>
<dbReference type="EMBL" id="QICL01000035">
    <property type="protein sequence ID" value="PXV59443.1"/>
    <property type="molecule type" value="Genomic_DNA"/>
</dbReference>
<evidence type="ECO:0000256" key="1">
    <source>
        <dbReference type="SAM" id="SignalP"/>
    </source>
</evidence>
<dbReference type="InterPro" id="IPR021958">
    <property type="entry name" value="DUF3575"/>
</dbReference>
<name>A0A2V3PIQ0_9BACT</name>
<dbReference type="OrthoDB" id="1060107at2"/>
<dbReference type="InterPro" id="IPR036709">
    <property type="entry name" value="Autotransporte_beta_dom_sf"/>
</dbReference>
<gene>
    <name evidence="2" type="ORF">CLV62_13515</name>
</gene>
<dbReference type="AlphaFoldDB" id="A0A2V3PIQ0"/>
<dbReference type="Pfam" id="PF12099">
    <property type="entry name" value="DUF3575"/>
    <property type="match status" value="1"/>
</dbReference>
<sequence>MKRITVSILKNTLLWLALLPPGIVSAQQSLHQEDCGQIHFRVNQATIDSSYLSNNAQIVQMRQLFTKLLSEQNVTVDSICIASTTSPEGSPSFNTLLAKRRIAFLKRFIMEEFPVIDPSLIRTATAVEQWTSLRELAAADPGLPFREEVLAIVSSTDSDTEKSRRLKALDNGRVYIYIARYMLPPLRSMNRCKVYYRINTIPSDTVADNGLAHTPPIENIAPKDTLPDRHPVEEFMPSPLTLNTDRMFLVKSNLAYLSAAVANIGIEYPLAKHWSLDLPVIYSPYTISRNYKLRLLAFQPEIRYWKDRALKGHYLGMHLHTAWFNVATDSKNRYQDRDGNTPLWGAGLAYGYSLPLKGNWGIDFGIGAGYTRIVYDTFVNEPNGQKYATDTRNYWGITRVGITLTYRINLKTGEQ</sequence>
<dbReference type="Gene3D" id="2.40.128.130">
    <property type="entry name" value="Autotransporter beta-domain"/>
    <property type="match status" value="1"/>
</dbReference>